<dbReference type="GO" id="GO:0046040">
    <property type="term" value="P:IMP metabolic process"/>
    <property type="evidence" value="ECO:0007669"/>
    <property type="project" value="TreeGrafter"/>
</dbReference>
<comment type="cofactor">
    <cofactor evidence="8">
        <name>Mg(2+)</name>
        <dbReference type="ChEBI" id="CHEBI:18420"/>
    </cofactor>
    <text evidence="8">Binds 1 Mg(2+) ion per subunit.</text>
</comment>
<dbReference type="Proteomes" id="UP000198517">
    <property type="component" value="Unassembled WGS sequence"/>
</dbReference>
<feature type="binding site" evidence="8">
    <location>
        <position position="143"/>
    </location>
    <ligand>
        <name>IMP</name>
        <dbReference type="ChEBI" id="CHEBI:58053"/>
        <note>ligand shared between dimeric partners</note>
    </ligand>
</feature>
<dbReference type="Gene3D" id="1.10.300.10">
    <property type="entry name" value="Adenylosuccinate Synthetase, subunit A, domain 2"/>
    <property type="match status" value="1"/>
</dbReference>
<keyword evidence="2 8" id="KW-0436">Ligase</keyword>
<name>A0A1G7FAT2_9FLAO</name>
<keyword evidence="8" id="KW-0963">Cytoplasm</keyword>
<feature type="binding site" evidence="8">
    <location>
        <position position="40"/>
    </location>
    <ligand>
        <name>Mg(2+)</name>
        <dbReference type="ChEBI" id="CHEBI:18420"/>
    </ligand>
</feature>
<dbReference type="EC" id="6.3.4.4" evidence="8"/>
<comment type="pathway">
    <text evidence="8">Purine metabolism; AMP biosynthesis via de novo pathway; AMP from IMP: step 1/2.</text>
</comment>
<dbReference type="Gene3D" id="3.90.170.10">
    <property type="entry name" value="Adenylosuccinate Synthetase, subunit A, domain 3"/>
    <property type="match status" value="1"/>
</dbReference>
<dbReference type="InterPro" id="IPR042110">
    <property type="entry name" value="Adenylosuccinate_synth_dom2"/>
</dbReference>
<dbReference type="FunFam" id="3.90.170.10:FF:000001">
    <property type="entry name" value="Adenylosuccinate synthetase"/>
    <property type="match status" value="1"/>
</dbReference>
<evidence type="ECO:0000256" key="5">
    <source>
        <dbReference type="ARBA" id="ARBA00022755"/>
    </source>
</evidence>
<dbReference type="InterPro" id="IPR001114">
    <property type="entry name" value="Adenylosuccinate_synthetase"/>
</dbReference>
<dbReference type="STRING" id="1071918.SAMN05421544_12116"/>
<keyword evidence="11" id="KW-1185">Reference proteome</keyword>
<dbReference type="HAMAP" id="MF_00011">
    <property type="entry name" value="Adenylosucc_synth"/>
    <property type="match status" value="1"/>
</dbReference>
<keyword evidence="6 8" id="KW-0460">Magnesium</keyword>
<feature type="binding site" evidence="8">
    <location>
        <begin position="12"/>
        <end position="18"/>
    </location>
    <ligand>
        <name>GTP</name>
        <dbReference type="ChEBI" id="CHEBI:37565"/>
    </ligand>
</feature>
<keyword evidence="5 8" id="KW-0658">Purine biosynthesis</keyword>
<dbReference type="NCBIfam" id="NF002223">
    <property type="entry name" value="PRK01117.1"/>
    <property type="match status" value="1"/>
</dbReference>
<comment type="function">
    <text evidence="8">Plays an important role in the de novo pathway of purine nucleotide biosynthesis. Catalyzes the first committed step in the biosynthesis of AMP from IMP.</text>
</comment>
<dbReference type="PANTHER" id="PTHR11846">
    <property type="entry name" value="ADENYLOSUCCINATE SYNTHETASE"/>
    <property type="match status" value="1"/>
</dbReference>
<keyword evidence="4 8" id="KW-0547">Nucleotide-binding</keyword>
<evidence type="ECO:0000256" key="1">
    <source>
        <dbReference type="ARBA" id="ARBA00011738"/>
    </source>
</evidence>
<dbReference type="PANTHER" id="PTHR11846:SF0">
    <property type="entry name" value="ADENYLOSUCCINATE SYNTHETASE"/>
    <property type="match status" value="1"/>
</dbReference>
<feature type="active site" evidence="9">
    <location>
        <position position="140"/>
    </location>
</feature>
<dbReference type="NCBIfam" id="TIGR00184">
    <property type="entry name" value="purA"/>
    <property type="match status" value="1"/>
</dbReference>
<dbReference type="OrthoDB" id="9807553at2"/>
<gene>
    <name evidence="8" type="primary">purA</name>
    <name evidence="10" type="ORF">SAMN05421544_12116</name>
</gene>
<evidence type="ECO:0000256" key="9">
    <source>
        <dbReference type="PROSITE-ProRule" id="PRU10134"/>
    </source>
</evidence>
<sequence>MSTYVVVGLQYGDEGKGKITDVLSAKSDYVVRFQGGNNAGHTVYVGEHKFVLSLLPSGVLQCKGKCMIANGVVVDPKAFISEIEKIEEKGMSTDHVFISRRAHVIMPYHILLDTYREAELHGDKQIGTTKRGIGPCYEDKIARVGIRMIDLLNPEVLKEKIQTNLKLKNALFEKYYGKPVLDFDEIYNEYLAIGEKLKHRIVDTELELNEAIKAGKNILFEGAQALMLDIDFGTYPFVTSSSPSTGGVCTGAGVPPTALQNLIGVAKAYTTRVGNGPFPTELHDELGEQIRKVGFEFGAVTGRPRRTGWLDLVSLKHACMINGINNLVITKLDVLTGLKTIKVATKYKTEDGKIIDYFTSSTTKLYKYEPIYEELEGWTEDITNARSYDELPENARRYIEFIENYLGINVYLVSVGPERTQNIIRKELF</sequence>
<dbReference type="InterPro" id="IPR027417">
    <property type="entry name" value="P-loop_NTPase"/>
</dbReference>
<comment type="similarity">
    <text evidence="8">Belongs to the adenylosuccinate synthetase family.</text>
</comment>
<keyword evidence="3 8" id="KW-0479">Metal-binding</keyword>
<dbReference type="SMART" id="SM00788">
    <property type="entry name" value="Adenylsucc_synt"/>
    <property type="match status" value="1"/>
</dbReference>
<feature type="binding site" description="in other chain" evidence="8">
    <location>
        <begin position="13"/>
        <end position="16"/>
    </location>
    <ligand>
        <name>IMP</name>
        <dbReference type="ChEBI" id="CHEBI:58053"/>
        <note>ligand shared between dimeric partners</note>
    </ligand>
</feature>
<evidence type="ECO:0000313" key="10">
    <source>
        <dbReference type="EMBL" id="SDE73039.1"/>
    </source>
</evidence>
<dbReference type="GO" id="GO:0004019">
    <property type="term" value="F:adenylosuccinate synthase activity"/>
    <property type="evidence" value="ECO:0007669"/>
    <property type="project" value="UniProtKB-UniRule"/>
</dbReference>
<feature type="binding site" evidence="8">
    <location>
        <position position="305"/>
    </location>
    <ligand>
        <name>GTP</name>
        <dbReference type="ChEBI" id="CHEBI:37565"/>
    </ligand>
</feature>
<feature type="binding site" description="in other chain" evidence="8">
    <location>
        <begin position="38"/>
        <end position="41"/>
    </location>
    <ligand>
        <name>IMP</name>
        <dbReference type="ChEBI" id="CHEBI:58053"/>
        <note>ligand shared between dimeric partners</note>
    </ligand>
</feature>
<dbReference type="PROSITE" id="PS00513">
    <property type="entry name" value="ADENYLOSUCCIN_SYN_2"/>
    <property type="match status" value="1"/>
</dbReference>
<dbReference type="Pfam" id="PF00709">
    <property type="entry name" value="Adenylsucc_synt"/>
    <property type="match status" value="1"/>
</dbReference>
<feature type="binding site" description="in other chain" evidence="8">
    <location>
        <position position="224"/>
    </location>
    <ligand>
        <name>IMP</name>
        <dbReference type="ChEBI" id="CHEBI:58053"/>
        <note>ligand shared between dimeric partners</note>
    </ligand>
</feature>
<evidence type="ECO:0000256" key="3">
    <source>
        <dbReference type="ARBA" id="ARBA00022723"/>
    </source>
</evidence>
<evidence type="ECO:0000256" key="7">
    <source>
        <dbReference type="ARBA" id="ARBA00023134"/>
    </source>
</evidence>
<organism evidence="10 11">
    <name type="scientific">Riemerella columbipharyngis</name>
    <dbReference type="NCBI Taxonomy" id="1071918"/>
    <lineage>
        <taxon>Bacteria</taxon>
        <taxon>Pseudomonadati</taxon>
        <taxon>Bacteroidota</taxon>
        <taxon>Flavobacteriia</taxon>
        <taxon>Flavobacteriales</taxon>
        <taxon>Weeksellaceae</taxon>
        <taxon>Riemerella</taxon>
    </lineage>
</organism>
<evidence type="ECO:0000256" key="8">
    <source>
        <dbReference type="HAMAP-Rule" id="MF_00011"/>
    </source>
</evidence>
<dbReference type="RefSeq" id="WP_092737817.1">
    <property type="nucleotide sequence ID" value="NZ_FNAS01000021.1"/>
</dbReference>
<dbReference type="CDD" id="cd03108">
    <property type="entry name" value="AdSS"/>
    <property type="match status" value="1"/>
</dbReference>
<feature type="binding site" evidence="8">
    <location>
        <begin position="331"/>
        <end position="333"/>
    </location>
    <ligand>
        <name>GTP</name>
        <dbReference type="ChEBI" id="CHEBI:37565"/>
    </ligand>
</feature>
<dbReference type="GO" id="GO:0005525">
    <property type="term" value="F:GTP binding"/>
    <property type="evidence" value="ECO:0007669"/>
    <property type="project" value="UniProtKB-UniRule"/>
</dbReference>
<comment type="subunit">
    <text evidence="1 8">Homodimer.</text>
</comment>
<dbReference type="GO" id="GO:0005737">
    <property type="term" value="C:cytoplasm"/>
    <property type="evidence" value="ECO:0007669"/>
    <property type="project" value="UniProtKB-SubCell"/>
</dbReference>
<dbReference type="AlphaFoldDB" id="A0A1G7FAT2"/>
<dbReference type="EMBL" id="FNAS01000021">
    <property type="protein sequence ID" value="SDE73039.1"/>
    <property type="molecule type" value="Genomic_DNA"/>
</dbReference>
<reference evidence="10 11" key="1">
    <citation type="submission" date="2016-10" db="EMBL/GenBank/DDBJ databases">
        <authorList>
            <person name="de Groot N.N."/>
        </authorList>
    </citation>
    <scope>NUCLEOTIDE SEQUENCE [LARGE SCALE GENOMIC DNA]</scope>
    <source>
        <strain evidence="10 11">DSM 24015</strain>
    </source>
</reference>
<dbReference type="FunFam" id="1.10.300.10:FF:000001">
    <property type="entry name" value="Adenylosuccinate synthetase"/>
    <property type="match status" value="1"/>
</dbReference>
<feature type="binding site" description="in other chain" evidence="8">
    <location>
        <position position="303"/>
    </location>
    <ligand>
        <name>IMP</name>
        <dbReference type="ChEBI" id="CHEBI:58053"/>
        <note>ligand shared between dimeric partners</note>
    </ligand>
</feature>
<dbReference type="InterPro" id="IPR042111">
    <property type="entry name" value="Adenylosuccinate_synth_dom3"/>
</dbReference>
<evidence type="ECO:0000256" key="4">
    <source>
        <dbReference type="ARBA" id="ARBA00022741"/>
    </source>
</evidence>
<comment type="catalytic activity">
    <reaction evidence="8">
        <text>IMP + L-aspartate + GTP = N(6)-(1,2-dicarboxyethyl)-AMP + GDP + phosphate + 2 H(+)</text>
        <dbReference type="Rhea" id="RHEA:15753"/>
        <dbReference type="ChEBI" id="CHEBI:15378"/>
        <dbReference type="ChEBI" id="CHEBI:29991"/>
        <dbReference type="ChEBI" id="CHEBI:37565"/>
        <dbReference type="ChEBI" id="CHEBI:43474"/>
        <dbReference type="ChEBI" id="CHEBI:57567"/>
        <dbReference type="ChEBI" id="CHEBI:58053"/>
        <dbReference type="ChEBI" id="CHEBI:58189"/>
        <dbReference type="EC" id="6.3.4.4"/>
    </reaction>
</comment>
<feature type="binding site" evidence="8">
    <location>
        <begin position="414"/>
        <end position="416"/>
    </location>
    <ligand>
        <name>GTP</name>
        <dbReference type="ChEBI" id="CHEBI:37565"/>
    </ligand>
</feature>
<dbReference type="GO" id="GO:0000287">
    <property type="term" value="F:magnesium ion binding"/>
    <property type="evidence" value="ECO:0007669"/>
    <property type="project" value="UniProtKB-UniRule"/>
</dbReference>
<feature type="active site" description="Proton acceptor" evidence="8">
    <location>
        <position position="13"/>
    </location>
</feature>
<feature type="binding site" evidence="8">
    <location>
        <position position="13"/>
    </location>
    <ligand>
        <name>Mg(2+)</name>
        <dbReference type="ChEBI" id="CHEBI:18420"/>
    </ligand>
</feature>
<dbReference type="Gene3D" id="3.40.440.10">
    <property type="entry name" value="Adenylosuccinate Synthetase, subunit A, domain 1"/>
    <property type="match status" value="1"/>
</dbReference>
<feature type="binding site" description="in other chain" evidence="8">
    <location>
        <position position="129"/>
    </location>
    <ligand>
        <name>IMP</name>
        <dbReference type="ChEBI" id="CHEBI:58053"/>
        <note>ligand shared between dimeric partners</note>
    </ligand>
</feature>
<comment type="subcellular location">
    <subcellularLocation>
        <location evidence="8">Cytoplasm</location>
    </subcellularLocation>
</comment>
<protein>
    <recommendedName>
        <fullName evidence="8">Adenylosuccinate synthetase</fullName>
        <shortName evidence="8">AMPSase</shortName>
        <shortName evidence="8">AdSS</shortName>
        <ecNumber evidence="8">6.3.4.4</ecNumber>
    </recommendedName>
    <alternativeName>
        <fullName evidence="8">IMP--aspartate ligase</fullName>
    </alternativeName>
</protein>
<feature type="binding site" evidence="8">
    <location>
        <begin position="40"/>
        <end position="42"/>
    </location>
    <ligand>
        <name>GTP</name>
        <dbReference type="ChEBI" id="CHEBI:37565"/>
    </ligand>
</feature>
<evidence type="ECO:0000256" key="6">
    <source>
        <dbReference type="ARBA" id="ARBA00022842"/>
    </source>
</evidence>
<evidence type="ECO:0000256" key="2">
    <source>
        <dbReference type="ARBA" id="ARBA00022598"/>
    </source>
</evidence>
<dbReference type="UniPathway" id="UPA00075">
    <property type="reaction ID" value="UER00335"/>
</dbReference>
<feature type="binding site" description="in other chain" evidence="8">
    <location>
        <position position="239"/>
    </location>
    <ligand>
        <name>IMP</name>
        <dbReference type="ChEBI" id="CHEBI:58053"/>
        <note>ligand shared between dimeric partners</note>
    </ligand>
</feature>
<dbReference type="InterPro" id="IPR033128">
    <property type="entry name" value="Adenylosuccin_syn_Lys_AS"/>
</dbReference>
<dbReference type="GO" id="GO:0044208">
    <property type="term" value="P:'de novo' AMP biosynthetic process"/>
    <property type="evidence" value="ECO:0007669"/>
    <property type="project" value="UniProtKB-UniRule"/>
</dbReference>
<feature type="binding site" evidence="8">
    <location>
        <begin position="299"/>
        <end position="305"/>
    </location>
    <ligand>
        <name>substrate</name>
    </ligand>
</feature>
<evidence type="ECO:0000313" key="11">
    <source>
        <dbReference type="Proteomes" id="UP000198517"/>
    </source>
</evidence>
<feature type="active site" description="Proton donor" evidence="8">
    <location>
        <position position="41"/>
    </location>
</feature>
<proteinExistence type="inferred from homology"/>
<keyword evidence="7 8" id="KW-0342">GTP-binding</keyword>
<dbReference type="InterPro" id="IPR042109">
    <property type="entry name" value="Adenylosuccinate_synth_dom1"/>
</dbReference>
<accession>A0A1G7FAT2</accession>
<dbReference type="SUPFAM" id="SSF52540">
    <property type="entry name" value="P-loop containing nucleoside triphosphate hydrolases"/>
    <property type="match status" value="1"/>
</dbReference>